<dbReference type="EMBL" id="QRJE01000016">
    <property type="protein sequence ID" value="RHH11004.1"/>
    <property type="molecule type" value="Genomic_DNA"/>
</dbReference>
<dbReference type="InterPro" id="IPR029063">
    <property type="entry name" value="SAM-dependent_MTases_sf"/>
</dbReference>
<accession>A0A396BVU8</accession>
<keyword evidence="2" id="KW-0808">Transferase</keyword>
<sequence>MNSLSLPAVTTKNQSMDTFLLPAEKDPMGAAIADYYHNHKADRLRVFSSQFDEDEIPVKQLFREAGQMPLLERTALQMATGRVLDVGAGSGCHALTLQKAGKDVSAIDISPLAVEVMKQRGVKDARQINLFDEHFADTFDTILMLMNGSGIIGRLENMPVFFRKMKQILRPNGCILMDSSDLRYLFEDEDGSFLIDLAGDYYGEIDFRMQYKDIQGDSFDWLYIDFQTLSAYAADNGFKAEMIKEGKHYDYLAKLTVVP</sequence>
<protein>
    <submittedName>
        <fullName evidence="2">Class I SAM-dependent methyltransferase</fullName>
    </submittedName>
</protein>
<dbReference type="Gene3D" id="3.40.50.150">
    <property type="entry name" value="Vaccinia Virus protein VP39"/>
    <property type="match status" value="1"/>
</dbReference>
<dbReference type="Proteomes" id="UP000266644">
    <property type="component" value="Unassembled WGS sequence"/>
</dbReference>
<gene>
    <name evidence="2" type="ORF">DW228_11020</name>
</gene>
<evidence type="ECO:0000313" key="2">
    <source>
        <dbReference type="EMBL" id="RHH11004.1"/>
    </source>
</evidence>
<reference evidence="2 3" key="1">
    <citation type="submission" date="2018-08" db="EMBL/GenBank/DDBJ databases">
        <title>A genome reference for cultivated species of the human gut microbiota.</title>
        <authorList>
            <person name="Zou Y."/>
            <person name="Xue W."/>
            <person name="Luo G."/>
        </authorList>
    </citation>
    <scope>NUCLEOTIDE SEQUENCE [LARGE SCALE GENOMIC DNA]</scope>
    <source>
        <strain evidence="2 3">AM18-6</strain>
    </source>
</reference>
<keyword evidence="2" id="KW-0489">Methyltransferase</keyword>
<dbReference type="GO" id="GO:0008757">
    <property type="term" value="F:S-adenosylmethionine-dependent methyltransferase activity"/>
    <property type="evidence" value="ECO:0007669"/>
    <property type="project" value="InterPro"/>
</dbReference>
<dbReference type="Pfam" id="PF08241">
    <property type="entry name" value="Methyltransf_11"/>
    <property type="match status" value="1"/>
</dbReference>
<dbReference type="SUPFAM" id="SSF53335">
    <property type="entry name" value="S-adenosyl-L-methionine-dependent methyltransferases"/>
    <property type="match status" value="1"/>
</dbReference>
<dbReference type="GO" id="GO:0032259">
    <property type="term" value="P:methylation"/>
    <property type="evidence" value="ECO:0007669"/>
    <property type="project" value="UniProtKB-KW"/>
</dbReference>
<evidence type="ECO:0000259" key="1">
    <source>
        <dbReference type="Pfam" id="PF08241"/>
    </source>
</evidence>
<dbReference type="CDD" id="cd02440">
    <property type="entry name" value="AdoMet_MTases"/>
    <property type="match status" value="1"/>
</dbReference>
<evidence type="ECO:0000313" key="3">
    <source>
        <dbReference type="Proteomes" id="UP000266644"/>
    </source>
</evidence>
<organism evidence="2 3">
    <name type="scientific">Bacteroides fragilis</name>
    <dbReference type="NCBI Taxonomy" id="817"/>
    <lineage>
        <taxon>Bacteria</taxon>
        <taxon>Pseudomonadati</taxon>
        <taxon>Bacteroidota</taxon>
        <taxon>Bacteroidia</taxon>
        <taxon>Bacteroidales</taxon>
        <taxon>Bacteroidaceae</taxon>
        <taxon>Bacteroides</taxon>
    </lineage>
</organism>
<dbReference type="AlphaFoldDB" id="A0A396BVU8"/>
<name>A0A396BVU8_BACFG</name>
<comment type="caution">
    <text evidence="2">The sequence shown here is derived from an EMBL/GenBank/DDBJ whole genome shotgun (WGS) entry which is preliminary data.</text>
</comment>
<proteinExistence type="predicted"/>
<feature type="domain" description="Methyltransferase type 11" evidence="1">
    <location>
        <begin position="84"/>
        <end position="176"/>
    </location>
</feature>
<dbReference type="InterPro" id="IPR013216">
    <property type="entry name" value="Methyltransf_11"/>
</dbReference>